<dbReference type="GO" id="GO:0016020">
    <property type="term" value="C:membrane"/>
    <property type="evidence" value="ECO:0007669"/>
    <property type="project" value="TreeGrafter"/>
</dbReference>
<feature type="transmembrane region" description="Helical" evidence="2">
    <location>
        <begin position="217"/>
        <end position="236"/>
    </location>
</feature>
<feature type="transmembrane region" description="Helical" evidence="2">
    <location>
        <begin position="189"/>
        <end position="211"/>
    </location>
</feature>
<accession>A0A940WIW3</accession>
<dbReference type="PANTHER" id="PTHR23028">
    <property type="entry name" value="ACETYLTRANSFERASE"/>
    <property type="match status" value="1"/>
</dbReference>
<feature type="transmembrane region" description="Helical" evidence="2">
    <location>
        <begin position="163"/>
        <end position="182"/>
    </location>
</feature>
<feature type="transmembrane region" description="Helical" evidence="2">
    <location>
        <begin position="320"/>
        <end position="341"/>
    </location>
</feature>
<feature type="region of interest" description="Disordered" evidence="1">
    <location>
        <begin position="350"/>
        <end position="373"/>
    </location>
</feature>
<evidence type="ECO:0000256" key="1">
    <source>
        <dbReference type="SAM" id="MobiDB-lite"/>
    </source>
</evidence>
<organism evidence="4 5">
    <name type="scientific">Microbispora oryzae</name>
    <dbReference type="NCBI Taxonomy" id="2806554"/>
    <lineage>
        <taxon>Bacteria</taxon>
        <taxon>Bacillati</taxon>
        <taxon>Actinomycetota</taxon>
        <taxon>Actinomycetes</taxon>
        <taxon>Streptosporangiales</taxon>
        <taxon>Streptosporangiaceae</taxon>
        <taxon>Microbispora</taxon>
    </lineage>
</organism>
<protein>
    <submittedName>
        <fullName evidence="4">Acyltransferase</fullName>
    </submittedName>
</protein>
<gene>
    <name evidence="4" type="ORF">JOL79_21705</name>
</gene>
<dbReference type="InterPro" id="IPR002656">
    <property type="entry name" value="Acyl_transf_3_dom"/>
</dbReference>
<feature type="transmembrane region" description="Helical" evidence="2">
    <location>
        <begin position="96"/>
        <end position="115"/>
    </location>
</feature>
<dbReference type="GO" id="GO:0000271">
    <property type="term" value="P:polysaccharide biosynthetic process"/>
    <property type="evidence" value="ECO:0007669"/>
    <property type="project" value="TreeGrafter"/>
</dbReference>
<name>A0A940WIW3_9ACTN</name>
<reference evidence="4" key="1">
    <citation type="submission" date="2021-02" db="EMBL/GenBank/DDBJ databases">
        <title>Draft genome sequence of Microbispora sp. RL4-1S isolated from rice leaves in Thailand.</title>
        <authorList>
            <person name="Muangham S."/>
            <person name="Duangmal K."/>
        </authorList>
    </citation>
    <scope>NUCLEOTIDE SEQUENCE</scope>
    <source>
        <strain evidence="4">RL4-1S</strain>
    </source>
</reference>
<evidence type="ECO:0000313" key="4">
    <source>
        <dbReference type="EMBL" id="MBP2706430.1"/>
    </source>
</evidence>
<dbReference type="RefSeq" id="WP_210157713.1">
    <property type="nucleotide sequence ID" value="NZ_JAFCNB010000012.1"/>
</dbReference>
<sequence>MVAEVEVETPGEGERPRLRSRANAFNLLRLLGALAVIVEHSWVLSGHGSPLYPASGIGVGGIGVGVFFLISGYLISESWLSDPSPRRYAVRRALRIYPAYLVVIVASVLILGPIATTLPVGDYFSRWGTWSYLIRGLTVFPVGYELPGLFEGLPYPRAVNGSLWTIPVEVLCYIGVALLGRWGLLRRRAVLVALIVAALAIATAVHLTGYVGGLVPFLLSAYAAGPIAFFTIGMLVRETRWRPPLWLTAAASAAWAALWVTPLANLAAIGAVSCLTFTVAFRAPAVLHRPTGSYDLSYGTYLLAFPVQQLLVRSGMRTPVAVMLATTAIVLPLAALSWRLIERPALRLRGRRRDRQHGPQHGRDRQDRPPTAV</sequence>
<keyword evidence="2" id="KW-0812">Transmembrane</keyword>
<dbReference type="InterPro" id="IPR050879">
    <property type="entry name" value="Acyltransferase_3"/>
</dbReference>
<proteinExistence type="predicted"/>
<feature type="transmembrane region" description="Helical" evidence="2">
    <location>
        <begin position="266"/>
        <end position="284"/>
    </location>
</feature>
<keyword evidence="5" id="KW-1185">Reference proteome</keyword>
<keyword evidence="4" id="KW-0808">Transferase</keyword>
<keyword evidence="2" id="KW-1133">Transmembrane helix</keyword>
<dbReference type="GO" id="GO:0016747">
    <property type="term" value="F:acyltransferase activity, transferring groups other than amino-acyl groups"/>
    <property type="evidence" value="ECO:0007669"/>
    <property type="project" value="InterPro"/>
</dbReference>
<feature type="transmembrane region" description="Helical" evidence="2">
    <location>
        <begin position="27"/>
        <end position="45"/>
    </location>
</feature>
<evidence type="ECO:0000259" key="3">
    <source>
        <dbReference type="Pfam" id="PF01757"/>
    </source>
</evidence>
<feature type="compositionally biased region" description="Basic residues" evidence="1">
    <location>
        <begin position="350"/>
        <end position="360"/>
    </location>
</feature>
<dbReference type="EMBL" id="JAFCNB010000012">
    <property type="protein sequence ID" value="MBP2706430.1"/>
    <property type="molecule type" value="Genomic_DNA"/>
</dbReference>
<evidence type="ECO:0000313" key="5">
    <source>
        <dbReference type="Proteomes" id="UP000674234"/>
    </source>
</evidence>
<comment type="caution">
    <text evidence="4">The sequence shown here is derived from an EMBL/GenBank/DDBJ whole genome shotgun (WGS) entry which is preliminary data.</text>
</comment>
<dbReference type="AlphaFoldDB" id="A0A940WIW3"/>
<feature type="transmembrane region" description="Helical" evidence="2">
    <location>
        <begin position="51"/>
        <end position="75"/>
    </location>
</feature>
<dbReference type="Pfam" id="PF01757">
    <property type="entry name" value="Acyl_transf_3"/>
    <property type="match status" value="1"/>
</dbReference>
<dbReference type="Proteomes" id="UP000674234">
    <property type="component" value="Unassembled WGS sequence"/>
</dbReference>
<keyword evidence="4" id="KW-0012">Acyltransferase</keyword>
<keyword evidence="2" id="KW-0472">Membrane</keyword>
<dbReference type="PANTHER" id="PTHR23028:SF53">
    <property type="entry name" value="ACYL_TRANSF_3 DOMAIN-CONTAINING PROTEIN"/>
    <property type="match status" value="1"/>
</dbReference>
<feature type="compositionally biased region" description="Basic and acidic residues" evidence="1">
    <location>
        <begin position="361"/>
        <end position="373"/>
    </location>
</feature>
<feature type="domain" description="Acyltransferase 3" evidence="3">
    <location>
        <begin position="24"/>
        <end position="337"/>
    </location>
</feature>
<evidence type="ECO:0000256" key="2">
    <source>
        <dbReference type="SAM" id="Phobius"/>
    </source>
</evidence>